<gene>
    <name evidence="3" type="ORF">RN001_012157</name>
</gene>
<keyword evidence="2" id="KW-0472">Membrane</keyword>
<comment type="caution">
    <text evidence="3">The sequence shown here is derived from an EMBL/GenBank/DDBJ whole genome shotgun (WGS) entry which is preliminary data.</text>
</comment>
<keyword evidence="2" id="KW-1133">Transmembrane helix</keyword>
<evidence type="ECO:0000256" key="1">
    <source>
        <dbReference type="SAM" id="MobiDB-lite"/>
    </source>
</evidence>
<proteinExistence type="predicted"/>
<keyword evidence="4" id="KW-1185">Reference proteome</keyword>
<dbReference type="Proteomes" id="UP001353858">
    <property type="component" value="Unassembled WGS sequence"/>
</dbReference>
<dbReference type="EMBL" id="JARPUR010000005">
    <property type="protein sequence ID" value="KAK4875735.1"/>
    <property type="molecule type" value="Genomic_DNA"/>
</dbReference>
<accession>A0AAN7Q1C7</accession>
<protein>
    <submittedName>
        <fullName evidence="3">Uncharacterized protein</fullName>
    </submittedName>
</protein>
<evidence type="ECO:0000313" key="4">
    <source>
        <dbReference type="Proteomes" id="UP001353858"/>
    </source>
</evidence>
<dbReference type="AlphaFoldDB" id="A0AAN7Q1C7"/>
<reference evidence="4" key="1">
    <citation type="submission" date="2023-01" db="EMBL/GenBank/DDBJ databases">
        <title>Key to firefly adult light organ development and bioluminescence: homeobox transcription factors regulate luciferase expression and transportation to peroxisome.</title>
        <authorList>
            <person name="Fu X."/>
        </authorList>
    </citation>
    <scope>NUCLEOTIDE SEQUENCE [LARGE SCALE GENOMIC DNA]</scope>
</reference>
<feature type="region of interest" description="Disordered" evidence="1">
    <location>
        <begin position="96"/>
        <end position="118"/>
    </location>
</feature>
<name>A0AAN7Q1C7_9COLE</name>
<keyword evidence="2" id="KW-0812">Transmembrane</keyword>
<organism evidence="3 4">
    <name type="scientific">Aquatica leii</name>
    <dbReference type="NCBI Taxonomy" id="1421715"/>
    <lineage>
        <taxon>Eukaryota</taxon>
        <taxon>Metazoa</taxon>
        <taxon>Ecdysozoa</taxon>
        <taxon>Arthropoda</taxon>
        <taxon>Hexapoda</taxon>
        <taxon>Insecta</taxon>
        <taxon>Pterygota</taxon>
        <taxon>Neoptera</taxon>
        <taxon>Endopterygota</taxon>
        <taxon>Coleoptera</taxon>
        <taxon>Polyphaga</taxon>
        <taxon>Elateriformia</taxon>
        <taxon>Elateroidea</taxon>
        <taxon>Lampyridae</taxon>
        <taxon>Luciolinae</taxon>
        <taxon>Aquatica</taxon>
    </lineage>
</organism>
<evidence type="ECO:0000313" key="3">
    <source>
        <dbReference type="EMBL" id="KAK4875735.1"/>
    </source>
</evidence>
<sequence>MNKANKITLNLKITKRNFVMKIVIITTVFLMLLLAVLYTALCISHNIKTNSETDHLNASKSEKLINKHQFTVQKQIIEALPARPFINELRGEHPSGFSSSSLATTNPTYTQNHENPNNIHDVTEYLNKNAHKEKELTYQQQQEQYNTATIKNKYLSQDPFFAFKPQDPGDINLLAPNSFRFAPVIVHSKYQKNRQDIKEAESVVANRSMPFLRKPLKLTLNIYPTPFFNSWENEELGFQGPGVTPRYKHTYVAPWAKNEYPPEKIVVHLSVYPNLNRINKHPYENYHQIN</sequence>
<evidence type="ECO:0000256" key="2">
    <source>
        <dbReference type="SAM" id="Phobius"/>
    </source>
</evidence>
<feature type="transmembrane region" description="Helical" evidence="2">
    <location>
        <begin position="21"/>
        <end position="41"/>
    </location>
</feature>